<proteinExistence type="predicted"/>
<dbReference type="AlphaFoldDB" id="A0A9D9IVY3"/>
<evidence type="ECO:0000313" key="1">
    <source>
        <dbReference type="EMBL" id="MBO8479622.1"/>
    </source>
</evidence>
<protein>
    <submittedName>
        <fullName evidence="1">Uncharacterized protein</fullName>
    </submittedName>
</protein>
<dbReference type="EMBL" id="JADILW010000010">
    <property type="protein sequence ID" value="MBO8479622.1"/>
    <property type="molecule type" value="Genomic_DNA"/>
</dbReference>
<dbReference type="Proteomes" id="UP000823769">
    <property type="component" value="Unassembled WGS sequence"/>
</dbReference>
<gene>
    <name evidence="1" type="ORF">IAB76_00715</name>
</gene>
<name>A0A9D9IVY3_9BACT</name>
<sequence length="363" mass="38772">MNVKFLALAAVAASMTLVGCNKTLTPEESGVPKSVTIKLANVVPGTRSAGGEQIAEGTAVTLNSFQIFFSDGTNLHPAKQADGTTAAVQYYTGADVTGNLTGSYHFLPSAVNKVIVVGNHSQLNVTTEADLNLALKIADEQNIDNLTLYAESGLTPVAADDDHSGNHDDGSASAVFEADLKVVPRIARIFIKDFSYTYTTDGSAYKSLTLQKMALNNYYAANTLATQAVSGLQATAISDATAWDWLAGHSTPSWDWDDLSTIALTPTAANTPVTAESKHYYHFFVGSGAVPQLVLQCKSADDTPLYLATSGFKVGGNDVTWQNGYIYELSFAFDDEDLTSPDKCVDITVTPHEWQVETITPEF</sequence>
<reference evidence="1" key="1">
    <citation type="submission" date="2020-10" db="EMBL/GenBank/DDBJ databases">
        <authorList>
            <person name="Gilroy R."/>
        </authorList>
    </citation>
    <scope>NUCLEOTIDE SEQUENCE</scope>
    <source>
        <strain evidence="1">B3-1481</strain>
    </source>
</reference>
<evidence type="ECO:0000313" key="2">
    <source>
        <dbReference type="Proteomes" id="UP000823769"/>
    </source>
</evidence>
<dbReference type="PROSITE" id="PS51257">
    <property type="entry name" value="PROKAR_LIPOPROTEIN"/>
    <property type="match status" value="1"/>
</dbReference>
<reference evidence="1" key="2">
    <citation type="journal article" date="2021" name="PeerJ">
        <title>Extensive microbial diversity within the chicken gut microbiome revealed by metagenomics and culture.</title>
        <authorList>
            <person name="Gilroy R."/>
            <person name="Ravi A."/>
            <person name="Getino M."/>
            <person name="Pursley I."/>
            <person name="Horton D.L."/>
            <person name="Alikhan N.F."/>
            <person name="Baker D."/>
            <person name="Gharbi K."/>
            <person name="Hall N."/>
            <person name="Watson M."/>
            <person name="Adriaenssens E.M."/>
            <person name="Foster-Nyarko E."/>
            <person name="Jarju S."/>
            <person name="Secka A."/>
            <person name="Antonio M."/>
            <person name="Oren A."/>
            <person name="Chaudhuri R.R."/>
            <person name="La Ragione R."/>
            <person name="Hildebrand F."/>
            <person name="Pallen M.J."/>
        </authorList>
    </citation>
    <scope>NUCLEOTIDE SEQUENCE</scope>
    <source>
        <strain evidence="1">B3-1481</strain>
    </source>
</reference>
<organism evidence="1 2">
    <name type="scientific">Candidatus Cryptobacteroides avistercoris</name>
    <dbReference type="NCBI Taxonomy" id="2840758"/>
    <lineage>
        <taxon>Bacteria</taxon>
        <taxon>Pseudomonadati</taxon>
        <taxon>Bacteroidota</taxon>
        <taxon>Bacteroidia</taxon>
        <taxon>Bacteroidales</taxon>
        <taxon>Candidatus Cryptobacteroides</taxon>
    </lineage>
</organism>
<comment type="caution">
    <text evidence="1">The sequence shown here is derived from an EMBL/GenBank/DDBJ whole genome shotgun (WGS) entry which is preliminary data.</text>
</comment>
<accession>A0A9D9IVY3</accession>